<organism evidence="4 5">
    <name type="scientific">Pelotomaculum schinkii</name>
    <dbReference type="NCBI Taxonomy" id="78350"/>
    <lineage>
        <taxon>Bacteria</taxon>
        <taxon>Bacillati</taxon>
        <taxon>Bacillota</taxon>
        <taxon>Clostridia</taxon>
        <taxon>Eubacteriales</taxon>
        <taxon>Desulfotomaculaceae</taxon>
        <taxon>Pelotomaculum</taxon>
    </lineage>
</organism>
<evidence type="ECO:0000313" key="5">
    <source>
        <dbReference type="Proteomes" id="UP000298324"/>
    </source>
</evidence>
<keyword evidence="3" id="KW-0677">Repeat</keyword>
<evidence type="ECO:0000256" key="1">
    <source>
        <dbReference type="ARBA" id="ARBA00007274"/>
    </source>
</evidence>
<sequence>MRRIERFPSPGEKNSMQYFSRIVGLPRLSFNFLILSFCRYLPWLGLKNWLYRRLLNVQIGKNVSVGLMAMFDVFFPQLISIGENSIIGYNATVLTHEFLVQEYRKGQVEIGRGVVIGNNTVILPGVSIGDGAVVGACSLVNKDIPSGALAAGVPARVIRVLKDEE</sequence>
<comment type="caution">
    <text evidence="4">The sequence shown here is derived from an EMBL/GenBank/DDBJ whole genome shotgun (WGS) entry which is preliminary data.</text>
</comment>
<evidence type="ECO:0000256" key="2">
    <source>
        <dbReference type="ARBA" id="ARBA00022679"/>
    </source>
</evidence>
<dbReference type="AlphaFoldDB" id="A0A4Y7R6U7"/>
<dbReference type="InterPro" id="IPR051159">
    <property type="entry name" value="Hexapeptide_acetyltransf"/>
</dbReference>
<dbReference type="CDD" id="cd04647">
    <property type="entry name" value="LbH_MAT_like"/>
    <property type="match status" value="1"/>
</dbReference>
<dbReference type="PANTHER" id="PTHR23416:SF23">
    <property type="entry name" value="ACETYLTRANSFERASE C18B11.09C-RELATED"/>
    <property type="match status" value="1"/>
</dbReference>
<dbReference type="PANTHER" id="PTHR23416">
    <property type="entry name" value="SIALIC ACID SYNTHASE-RELATED"/>
    <property type="match status" value="1"/>
</dbReference>
<dbReference type="PROSITE" id="PS00101">
    <property type="entry name" value="HEXAPEP_TRANSFERASES"/>
    <property type="match status" value="1"/>
</dbReference>
<dbReference type="GO" id="GO:0008870">
    <property type="term" value="F:galactoside O-acetyltransferase activity"/>
    <property type="evidence" value="ECO:0007669"/>
    <property type="project" value="UniProtKB-EC"/>
</dbReference>
<gene>
    <name evidence="4" type="primary">lacA_2</name>
    <name evidence="4" type="ORF">Psch_04066</name>
</gene>
<dbReference type="InterPro" id="IPR018357">
    <property type="entry name" value="Hexapep_transf_CS"/>
</dbReference>
<reference evidence="4 5" key="1">
    <citation type="journal article" date="2018" name="Environ. Microbiol.">
        <title>Novel energy conservation strategies and behaviour of Pelotomaculum schinkii driving syntrophic propionate catabolism.</title>
        <authorList>
            <person name="Hidalgo-Ahumada C.A.P."/>
            <person name="Nobu M.K."/>
            <person name="Narihiro T."/>
            <person name="Tamaki H."/>
            <person name="Liu W.T."/>
            <person name="Kamagata Y."/>
            <person name="Stams A.J.M."/>
            <person name="Imachi H."/>
            <person name="Sousa D.Z."/>
        </authorList>
    </citation>
    <scope>NUCLEOTIDE SEQUENCE [LARGE SCALE GENOMIC DNA]</scope>
    <source>
        <strain evidence="4 5">HH</strain>
    </source>
</reference>
<keyword evidence="4" id="KW-0012">Acyltransferase</keyword>
<protein>
    <submittedName>
        <fullName evidence="4">Galactoside O-acetyltransferase</fullName>
        <ecNumber evidence="4">2.3.1.18</ecNumber>
    </submittedName>
</protein>
<dbReference type="Gene3D" id="2.160.10.10">
    <property type="entry name" value="Hexapeptide repeat proteins"/>
    <property type="match status" value="1"/>
</dbReference>
<comment type="similarity">
    <text evidence="1">Belongs to the transferase hexapeptide repeat family.</text>
</comment>
<keyword evidence="2 4" id="KW-0808">Transferase</keyword>
<dbReference type="SUPFAM" id="SSF51161">
    <property type="entry name" value="Trimeric LpxA-like enzymes"/>
    <property type="match status" value="1"/>
</dbReference>
<dbReference type="InterPro" id="IPR011004">
    <property type="entry name" value="Trimer_LpxA-like_sf"/>
</dbReference>
<proteinExistence type="inferred from homology"/>
<dbReference type="InterPro" id="IPR001451">
    <property type="entry name" value="Hexapep"/>
</dbReference>
<evidence type="ECO:0000256" key="3">
    <source>
        <dbReference type="ARBA" id="ARBA00022737"/>
    </source>
</evidence>
<dbReference type="EMBL" id="QFGA01000004">
    <property type="protein sequence ID" value="TEB04340.1"/>
    <property type="molecule type" value="Genomic_DNA"/>
</dbReference>
<keyword evidence="5" id="KW-1185">Reference proteome</keyword>
<evidence type="ECO:0000313" key="4">
    <source>
        <dbReference type="EMBL" id="TEB04340.1"/>
    </source>
</evidence>
<name>A0A4Y7R6U7_9FIRM</name>
<dbReference type="Pfam" id="PF00132">
    <property type="entry name" value="Hexapep"/>
    <property type="match status" value="1"/>
</dbReference>
<dbReference type="EC" id="2.3.1.18" evidence="4"/>
<dbReference type="Proteomes" id="UP000298324">
    <property type="component" value="Unassembled WGS sequence"/>
</dbReference>
<dbReference type="RefSeq" id="WP_190259485.1">
    <property type="nucleotide sequence ID" value="NZ_QFGA01000004.1"/>
</dbReference>
<accession>A0A4Y7R6U7</accession>